<reference evidence="4 5" key="1">
    <citation type="submission" date="2020-01" db="EMBL/GenBank/DDBJ databases">
        <authorList>
            <person name="Kim M.K."/>
        </authorList>
    </citation>
    <scope>NUCLEOTIDE SEQUENCE [LARGE SCALE GENOMIC DNA]</scope>
    <source>
        <strain evidence="4 5">172606-1</strain>
    </source>
</reference>
<dbReference type="SUPFAM" id="SSF52172">
    <property type="entry name" value="CheY-like"/>
    <property type="match status" value="1"/>
</dbReference>
<protein>
    <submittedName>
        <fullName evidence="4">Response regulator transcription factor</fullName>
    </submittedName>
</protein>
<proteinExistence type="predicted"/>
<evidence type="ECO:0000256" key="1">
    <source>
        <dbReference type="PROSITE-ProRule" id="PRU00169"/>
    </source>
</evidence>
<dbReference type="PROSITE" id="PS50110">
    <property type="entry name" value="RESPONSE_REGULATORY"/>
    <property type="match status" value="1"/>
</dbReference>
<dbReference type="Gene3D" id="3.40.50.2300">
    <property type="match status" value="1"/>
</dbReference>
<dbReference type="PANTHER" id="PTHR37299:SF1">
    <property type="entry name" value="STAGE 0 SPORULATION PROTEIN A HOMOLOG"/>
    <property type="match status" value="1"/>
</dbReference>
<dbReference type="AlphaFoldDB" id="A0A6C0GN41"/>
<keyword evidence="1" id="KW-0597">Phosphoprotein</keyword>
<evidence type="ECO:0000259" key="3">
    <source>
        <dbReference type="PROSITE" id="PS50930"/>
    </source>
</evidence>
<name>A0A6C0GN41_9BACT</name>
<dbReference type="Proteomes" id="UP000480178">
    <property type="component" value="Chromosome"/>
</dbReference>
<dbReference type="Pfam" id="PF04397">
    <property type="entry name" value="LytTR"/>
    <property type="match status" value="1"/>
</dbReference>
<feature type="domain" description="HTH LytTR-type" evidence="3">
    <location>
        <begin position="137"/>
        <end position="205"/>
    </location>
</feature>
<dbReference type="RefSeq" id="WP_162445447.1">
    <property type="nucleotide sequence ID" value="NZ_CP048222.1"/>
</dbReference>
<dbReference type="InterPro" id="IPR011006">
    <property type="entry name" value="CheY-like_superfamily"/>
</dbReference>
<organism evidence="4 5">
    <name type="scientific">Rhodocytophaga rosea</name>
    <dbReference type="NCBI Taxonomy" id="2704465"/>
    <lineage>
        <taxon>Bacteria</taxon>
        <taxon>Pseudomonadati</taxon>
        <taxon>Bacteroidota</taxon>
        <taxon>Cytophagia</taxon>
        <taxon>Cytophagales</taxon>
        <taxon>Rhodocytophagaceae</taxon>
        <taxon>Rhodocytophaga</taxon>
    </lineage>
</organism>
<dbReference type="Gene3D" id="2.40.50.1020">
    <property type="entry name" value="LytTr DNA-binding domain"/>
    <property type="match status" value="1"/>
</dbReference>
<evidence type="ECO:0000313" key="4">
    <source>
        <dbReference type="EMBL" id="QHT69458.1"/>
    </source>
</evidence>
<sequence>MKTSCLIIDDEPIAIKVMRSHLEKIPSIEVKATCAHALQAFEMLQHTKIDLLFLDIQMPQLTGIDFLKSLGAPPKVIFTTAYREYAVEGFELDIVDYLLKPISFERLLKALNKYYKLTAASLPVLQAAHSPVNESYMYVKSERKVIKVNLGDIFFIESLKDYVKIHTKTGMIITKQQISSFEEKLPPEQFIRIHRAYIVAVAYIKAFTADTIEVMQHELPIGRSYKSSTLHFLNYKAD</sequence>
<gene>
    <name evidence="4" type="ORF">GXP67_23845</name>
</gene>
<dbReference type="GO" id="GO:0003677">
    <property type="term" value="F:DNA binding"/>
    <property type="evidence" value="ECO:0007669"/>
    <property type="project" value="InterPro"/>
</dbReference>
<dbReference type="InterPro" id="IPR007492">
    <property type="entry name" value="LytTR_DNA-bd_dom"/>
</dbReference>
<dbReference type="KEGG" id="rhoz:GXP67_23845"/>
<accession>A0A6C0GN41</accession>
<evidence type="ECO:0000259" key="2">
    <source>
        <dbReference type="PROSITE" id="PS50110"/>
    </source>
</evidence>
<feature type="modified residue" description="4-aspartylphosphate" evidence="1">
    <location>
        <position position="55"/>
    </location>
</feature>
<keyword evidence="5" id="KW-1185">Reference proteome</keyword>
<dbReference type="SMART" id="SM00448">
    <property type="entry name" value="REC"/>
    <property type="match status" value="1"/>
</dbReference>
<dbReference type="InterPro" id="IPR001789">
    <property type="entry name" value="Sig_transdc_resp-reg_receiver"/>
</dbReference>
<dbReference type="GO" id="GO:0000156">
    <property type="term" value="F:phosphorelay response regulator activity"/>
    <property type="evidence" value="ECO:0007669"/>
    <property type="project" value="InterPro"/>
</dbReference>
<dbReference type="SMART" id="SM00850">
    <property type="entry name" value="LytTR"/>
    <property type="match status" value="1"/>
</dbReference>
<dbReference type="InterPro" id="IPR046947">
    <property type="entry name" value="LytR-like"/>
</dbReference>
<dbReference type="PROSITE" id="PS50930">
    <property type="entry name" value="HTH_LYTTR"/>
    <property type="match status" value="1"/>
</dbReference>
<evidence type="ECO:0000313" key="5">
    <source>
        <dbReference type="Proteomes" id="UP000480178"/>
    </source>
</evidence>
<dbReference type="PANTHER" id="PTHR37299">
    <property type="entry name" value="TRANSCRIPTIONAL REGULATOR-RELATED"/>
    <property type="match status" value="1"/>
</dbReference>
<dbReference type="Pfam" id="PF00072">
    <property type="entry name" value="Response_reg"/>
    <property type="match status" value="1"/>
</dbReference>
<feature type="domain" description="Response regulatory" evidence="2">
    <location>
        <begin position="4"/>
        <end position="115"/>
    </location>
</feature>
<dbReference type="EMBL" id="CP048222">
    <property type="protein sequence ID" value="QHT69458.1"/>
    <property type="molecule type" value="Genomic_DNA"/>
</dbReference>